<evidence type="ECO:0000313" key="3">
    <source>
        <dbReference type="Proteomes" id="UP001305414"/>
    </source>
</evidence>
<gene>
    <name evidence="2" type="ORF">RRF57_005050</name>
</gene>
<evidence type="ECO:0000313" key="2">
    <source>
        <dbReference type="EMBL" id="KAK5629335.1"/>
    </source>
</evidence>
<proteinExistence type="predicted"/>
<sequence length="336" mass="36391">MASAEAAPPYHIHAGHSQTSLRAPTLPPYSEHAGTNSLYDDIELASLSSSTSASLHAPETSVIAGSSSSSSSSNFTPTRHLQIQTQGKNLLSFPTPTRPDPIPVFTLTPSGHLDRPLYLSVRPNYHSGSSFLTYGDDETQTPLTTTTYRFGFGPGRRPVVVLGDPTRNPPLSLSQSDSLEDEHSHESASNEDNTQADTQGFEIAGKNLFTRAIRFTVPGLGTFGWRYGNAEERASFAADSLLICEVYSAANAANKKGKENGIRIAQLVRNEIYRSPGSSRSSAGNGGRLMLDLSAFEEKRRERVEWLVVTTAISVLKREVDRRRAQQIATIGAIVS</sequence>
<dbReference type="EMBL" id="JAWHQM010000011">
    <property type="protein sequence ID" value="KAK5629335.1"/>
    <property type="molecule type" value="Genomic_DNA"/>
</dbReference>
<evidence type="ECO:0000256" key="1">
    <source>
        <dbReference type="SAM" id="MobiDB-lite"/>
    </source>
</evidence>
<feature type="region of interest" description="Disordered" evidence="1">
    <location>
        <begin position="161"/>
        <end position="197"/>
    </location>
</feature>
<comment type="caution">
    <text evidence="2">The sequence shown here is derived from an EMBL/GenBank/DDBJ whole genome shotgun (WGS) entry which is preliminary data.</text>
</comment>
<reference evidence="2 3" key="1">
    <citation type="submission" date="2023-10" db="EMBL/GenBank/DDBJ databases">
        <title>Draft genome sequence of Xylaria bambusicola isolate GMP-LS, the root and basal stem rot pathogen of sugarcane in Indonesia.</title>
        <authorList>
            <person name="Selvaraj P."/>
            <person name="Muralishankar V."/>
            <person name="Muruganantham S."/>
            <person name="Sp S."/>
            <person name="Haryani S."/>
            <person name="Lau K.J.X."/>
            <person name="Naqvi N.I."/>
        </authorList>
    </citation>
    <scope>NUCLEOTIDE SEQUENCE [LARGE SCALE GENOMIC DNA]</scope>
    <source>
        <strain evidence="2">GMP-LS</strain>
    </source>
</reference>
<keyword evidence="3" id="KW-1185">Reference proteome</keyword>
<dbReference type="Proteomes" id="UP001305414">
    <property type="component" value="Unassembled WGS sequence"/>
</dbReference>
<accession>A0AAN7UBQ0</accession>
<organism evidence="2 3">
    <name type="scientific">Xylaria bambusicola</name>
    <dbReference type="NCBI Taxonomy" id="326684"/>
    <lineage>
        <taxon>Eukaryota</taxon>
        <taxon>Fungi</taxon>
        <taxon>Dikarya</taxon>
        <taxon>Ascomycota</taxon>
        <taxon>Pezizomycotina</taxon>
        <taxon>Sordariomycetes</taxon>
        <taxon>Xylariomycetidae</taxon>
        <taxon>Xylariales</taxon>
        <taxon>Xylariaceae</taxon>
        <taxon>Xylaria</taxon>
    </lineage>
</organism>
<dbReference type="AlphaFoldDB" id="A0AAN7UBQ0"/>
<feature type="region of interest" description="Disordered" evidence="1">
    <location>
        <begin position="1"/>
        <end position="34"/>
    </location>
</feature>
<protein>
    <submittedName>
        <fullName evidence="2">Uncharacterized protein</fullName>
    </submittedName>
</protein>
<name>A0AAN7UBQ0_9PEZI</name>